<reference evidence="7" key="1">
    <citation type="journal article" date="2019" name="Sci. Rep.">
        <title>Draft genome of Tanacetum cinerariifolium, the natural source of mosquito coil.</title>
        <authorList>
            <person name="Yamashiro T."/>
            <person name="Shiraishi A."/>
            <person name="Satake H."/>
            <person name="Nakayama K."/>
        </authorList>
    </citation>
    <scope>NUCLEOTIDE SEQUENCE</scope>
</reference>
<organism evidence="7">
    <name type="scientific">Tanacetum cinerariifolium</name>
    <name type="common">Dalmatian daisy</name>
    <name type="synonym">Chrysanthemum cinerariifolium</name>
    <dbReference type="NCBI Taxonomy" id="118510"/>
    <lineage>
        <taxon>Eukaryota</taxon>
        <taxon>Viridiplantae</taxon>
        <taxon>Streptophyta</taxon>
        <taxon>Embryophyta</taxon>
        <taxon>Tracheophyta</taxon>
        <taxon>Spermatophyta</taxon>
        <taxon>Magnoliopsida</taxon>
        <taxon>eudicotyledons</taxon>
        <taxon>Gunneridae</taxon>
        <taxon>Pentapetalae</taxon>
        <taxon>asterids</taxon>
        <taxon>campanulids</taxon>
        <taxon>Asterales</taxon>
        <taxon>Asteraceae</taxon>
        <taxon>Asteroideae</taxon>
        <taxon>Anthemideae</taxon>
        <taxon>Anthemidinae</taxon>
        <taxon>Tanacetum</taxon>
    </lineage>
</organism>
<keyword evidence="1 4" id="KW-0479">Metal-binding</keyword>
<proteinExistence type="predicted"/>
<evidence type="ECO:0000256" key="5">
    <source>
        <dbReference type="SAM" id="Coils"/>
    </source>
</evidence>
<evidence type="ECO:0000259" key="6">
    <source>
        <dbReference type="PROSITE" id="PS50103"/>
    </source>
</evidence>
<feature type="coiled-coil region" evidence="5">
    <location>
        <begin position="139"/>
        <end position="173"/>
    </location>
</feature>
<dbReference type="PANTHER" id="PTHR33067:SF9">
    <property type="entry name" value="RNA-DIRECTED DNA POLYMERASE"/>
    <property type="match status" value="1"/>
</dbReference>
<dbReference type="GO" id="GO:0008270">
    <property type="term" value="F:zinc ion binding"/>
    <property type="evidence" value="ECO:0007669"/>
    <property type="project" value="UniProtKB-KW"/>
</dbReference>
<protein>
    <submittedName>
        <fullName evidence="7">Ribonuclease H-like domain-containing protein</fullName>
    </submittedName>
</protein>
<gene>
    <name evidence="7" type="ORF">Tci_582234</name>
</gene>
<dbReference type="Pfam" id="PF18044">
    <property type="entry name" value="zf-CCCH_4"/>
    <property type="match status" value="1"/>
</dbReference>
<feature type="domain" description="C3H1-type" evidence="6">
    <location>
        <begin position="544"/>
        <end position="571"/>
    </location>
</feature>
<dbReference type="InterPro" id="IPR021109">
    <property type="entry name" value="Peptidase_aspartic_dom_sf"/>
</dbReference>
<comment type="caution">
    <text evidence="7">The sequence shown here is derived from an EMBL/GenBank/DDBJ whole genome shotgun (WGS) entry which is preliminary data.</text>
</comment>
<keyword evidence="3 4" id="KW-0862">Zinc</keyword>
<evidence type="ECO:0000256" key="4">
    <source>
        <dbReference type="PROSITE-ProRule" id="PRU00723"/>
    </source>
</evidence>
<accession>A0A699J476</accession>
<sequence length="635" mass="70626">MFKQLHLNITLAEALVLMPKYQKMLKALLSNKEKLQELTNTPLNENCSACLAAGGNTFPELRDNIQGYVAAAVVNYNHGNFVYYPPAMANQIPPPGFAQPNVKNNQNWFSQPQGYNRGNNFNSEQSYQALTQHNQVIPLNELEKVKKMNEANMKAMQTQINNVKNELRNEMKNSIQVSLSNQTNEIKNMMASLFQINNASTLGSGSLPINTITNPKGKLKSITIRSGIVLDGPSVLIPLPFINPEEDERVEETLTDQDLAEYTIKKKLGLLELISTRMTLELANRVICTPAGIGRDVFIPVGKFTFPADFVIVDYESDPRVHLILGRPFLRTARALIDVHEVKDEIFDPEGGNVLPKKLLDLDFTKDLHPPLHVNPLSGNTTYFSSPNQLLEEFADELALITFPLEYDDDLQFDIESWIFLTLAPSLRKRLVDLNPTTAKDALTYIAGIFQDNKRPRAMALKAELRNLKLEDLSIYGYFQKTESIVLVLNGFGSPLAMMISLLTTHEMRLKSRVQNPLVDATSASPMVLLAKSNTSAQCGPSLEKVNSPCWSFAKGSCRFGDACKYLHNGVYDKSTLLPRTSGSASSVPDVTRLDLDMLQSLLAKFRLNVPNTSTPSPPVTYTVYVPPGFLNVSG</sequence>
<keyword evidence="2 4" id="KW-0863">Zinc-finger</keyword>
<dbReference type="PANTHER" id="PTHR33067">
    <property type="entry name" value="RNA-DIRECTED DNA POLYMERASE-RELATED"/>
    <property type="match status" value="1"/>
</dbReference>
<evidence type="ECO:0000256" key="3">
    <source>
        <dbReference type="ARBA" id="ARBA00022833"/>
    </source>
</evidence>
<dbReference type="CDD" id="cd00303">
    <property type="entry name" value="retropepsin_like"/>
    <property type="match status" value="1"/>
</dbReference>
<dbReference type="PROSITE" id="PS50103">
    <property type="entry name" value="ZF_C3H1"/>
    <property type="match status" value="1"/>
</dbReference>
<keyword evidence="5" id="KW-0175">Coiled coil</keyword>
<evidence type="ECO:0000313" key="7">
    <source>
        <dbReference type="EMBL" id="GFA10262.1"/>
    </source>
</evidence>
<dbReference type="InterPro" id="IPR041367">
    <property type="entry name" value="Znf-CCCH_4"/>
</dbReference>
<dbReference type="AlphaFoldDB" id="A0A699J476"/>
<evidence type="ECO:0000256" key="1">
    <source>
        <dbReference type="ARBA" id="ARBA00022723"/>
    </source>
</evidence>
<dbReference type="Gene3D" id="2.40.70.10">
    <property type="entry name" value="Acid Proteases"/>
    <property type="match status" value="1"/>
</dbReference>
<name>A0A699J476_TANCI</name>
<dbReference type="InterPro" id="IPR000571">
    <property type="entry name" value="Znf_CCCH"/>
</dbReference>
<dbReference type="EMBL" id="BKCJ010369234">
    <property type="protein sequence ID" value="GFA10262.1"/>
    <property type="molecule type" value="Genomic_DNA"/>
</dbReference>
<evidence type="ECO:0000256" key="2">
    <source>
        <dbReference type="ARBA" id="ARBA00022771"/>
    </source>
</evidence>
<feature type="zinc finger region" description="C3H1-type" evidence="4">
    <location>
        <begin position="544"/>
        <end position="571"/>
    </location>
</feature>